<gene>
    <name evidence="2" type="ORF">Micbo1qcDRAFT_178143</name>
</gene>
<feature type="compositionally biased region" description="Basic residues" evidence="1">
    <location>
        <begin position="250"/>
        <end position="259"/>
    </location>
</feature>
<proteinExistence type="predicted"/>
<feature type="region of interest" description="Disordered" evidence="1">
    <location>
        <begin position="212"/>
        <end position="276"/>
    </location>
</feature>
<keyword evidence="3" id="KW-1185">Reference proteome</keyword>
<evidence type="ECO:0000256" key="1">
    <source>
        <dbReference type="SAM" id="MobiDB-lite"/>
    </source>
</evidence>
<name>A0A136IUG3_9PEZI</name>
<evidence type="ECO:0000313" key="3">
    <source>
        <dbReference type="Proteomes" id="UP000070501"/>
    </source>
</evidence>
<accession>A0A136IUG3</accession>
<reference evidence="3" key="1">
    <citation type="submission" date="2016-02" db="EMBL/GenBank/DDBJ databases">
        <title>Draft genome sequence of Microdochium bolleyi, a fungal endophyte of beachgrass.</title>
        <authorList>
            <consortium name="DOE Joint Genome Institute"/>
            <person name="David A.S."/>
            <person name="May G."/>
            <person name="Haridas S."/>
            <person name="Lim J."/>
            <person name="Wang M."/>
            <person name="Labutti K."/>
            <person name="Lipzen A."/>
            <person name="Barry K."/>
            <person name="Grigoriev I.V."/>
        </authorList>
    </citation>
    <scope>NUCLEOTIDE SEQUENCE [LARGE SCALE GENOMIC DNA]</scope>
    <source>
        <strain evidence="3">J235TASD1</strain>
    </source>
</reference>
<feature type="compositionally biased region" description="Basic and acidic residues" evidence="1">
    <location>
        <begin position="237"/>
        <end position="249"/>
    </location>
</feature>
<evidence type="ECO:0000313" key="2">
    <source>
        <dbReference type="EMBL" id="KXJ88531.1"/>
    </source>
</evidence>
<dbReference type="InParanoid" id="A0A136IUG3"/>
<dbReference type="EMBL" id="KQ964258">
    <property type="protein sequence ID" value="KXJ88531.1"/>
    <property type="molecule type" value="Genomic_DNA"/>
</dbReference>
<sequence length="276" mass="30063">MCYGRLKNHGCGHIGVRWDHCPAAPTDPITALWTRPCGVIDYSYPPRQRSQSPPMDGNKPSEGVVIDWGAEDGPWECSQCLADGITKHPSGPCKQSCVRVQTLAEGSQYLMCGREKCPAVVKKTLKESELLGECYNETTPAEIPEEEKRLAASMTLQSPWAASCHYSADTVGYNTQRPGALPKQSTQATIGGVDIDVERDLAAALDALRDRDWDEDTEGLGTVTGPTAAAPSAPSAPRDKTDSSDETLHAKRQRKKKEKGARAGRENTKTNKRKVR</sequence>
<protein>
    <submittedName>
        <fullName evidence="2">Uncharacterized protein</fullName>
    </submittedName>
</protein>
<organism evidence="2 3">
    <name type="scientific">Microdochium bolleyi</name>
    <dbReference type="NCBI Taxonomy" id="196109"/>
    <lineage>
        <taxon>Eukaryota</taxon>
        <taxon>Fungi</taxon>
        <taxon>Dikarya</taxon>
        <taxon>Ascomycota</taxon>
        <taxon>Pezizomycotina</taxon>
        <taxon>Sordariomycetes</taxon>
        <taxon>Xylariomycetidae</taxon>
        <taxon>Xylariales</taxon>
        <taxon>Microdochiaceae</taxon>
        <taxon>Microdochium</taxon>
    </lineage>
</organism>
<feature type="compositionally biased region" description="Basic and acidic residues" evidence="1">
    <location>
        <begin position="260"/>
        <end position="269"/>
    </location>
</feature>
<dbReference type="Proteomes" id="UP000070501">
    <property type="component" value="Unassembled WGS sequence"/>
</dbReference>
<dbReference type="AlphaFoldDB" id="A0A136IUG3"/>